<dbReference type="EMBL" id="VCAU01000013">
    <property type="protein sequence ID" value="KAF9892296.1"/>
    <property type="molecule type" value="Genomic_DNA"/>
</dbReference>
<dbReference type="Gene3D" id="3.50.50.60">
    <property type="entry name" value="FAD/NAD(P)-binding domain"/>
    <property type="match status" value="1"/>
</dbReference>
<dbReference type="Gene3D" id="2.40.400.10">
    <property type="entry name" value="Acetoacetate decarboxylase-like"/>
    <property type="match status" value="1"/>
</dbReference>
<keyword evidence="4" id="KW-0560">Oxidoreductase</keyword>
<comment type="similarity">
    <text evidence="1">Belongs to the paxM FAD-dependent monooxygenase family.</text>
</comment>
<keyword evidence="2" id="KW-0285">Flavoprotein</keyword>
<evidence type="ECO:0000256" key="2">
    <source>
        <dbReference type="ARBA" id="ARBA00022630"/>
    </source>
</evidence>
<dbReference type="SUPFAM" id="SSF54373">
    <property type="entry name" value="FAD-linked reductases, C-terminal domain"/>
    <property type="match status" value="1"/>
</dbReference>
<reference evidence="7" key="1">
    <citation type="journal article" date="2019" name="Beilstein J. Org. Chem.">
        <title>Nanangenines: drimane sesquiterpenoids as the dominant metabolite cohort of a novel Australian fungus, Aspergillus nanangensis.</title>
        <authorList>
            <person name="Lacey H.J."/>
            <person name="Gilchrist C.L.M."/>
            <person name="Crombie A."/>
            <person name="Kalaitzis J.A."/>
            <person name="Vuong D."/>
            <person name="Rutledge P.J."/>
            <person name="Turner P."/>
            <person name="Pitt J.I."/>
            <person name="Lacey E."/>
            <person name="Chooi Y.H."/>
            <person name="Piggott A.M."/>
        </authorList>
    </citation>
    <scope>NUCLEOTIDE SEQUENCE</scope>
    <source>
        <strain evidence="7">MST-FP2251</strain>
    </source>
</reference>
<dbReference type="GO" id="GO:0004497">
    <property type="term" value="F:monooxygenase activity"/>
    <property type="evidence" value="ECO:0007669"/>
    <property type="project" value="UniProtKB-KW"/>
</dbReference>
<dbReference type="Proteomes" id="UP001194746">
    <property type="component" value="Unassembled WGS sequence"/>
</dbReference>
<evidence type="ECO:0000313" key="7">
    <source>
        <dbReference type="EMBL" id="KAF9892296.1"/>
    </source>
</evidence>
<gene>
    <name evidence="7" type="ORF">FE257_002073</name>
</gene>
<evidence type="ECO:0000259" key="6">
    <source>
        <dbReference type="Pfam" id="PF01494"/>
    </source>
</evidence>
<reference evidence="7" key="2">
    <citation type="submission" date="2020-02" db="EMBL/GenBank/DDBJ databases">
        <authorList>
            <person name="Gilchrist C.L.M."/>
            <person name="Chooi Y.-H."/>
        </authorList>
    </citation>
    <scope>NUCLEOTIDE SEQUENCE</scope>
    <source>
        <strain evidence="7">MST-FP2251</strain>
    </source>
</reference>
<dbReference type="Pfam" id="PF01494">
    <property type="entry name" value="FAD_binding_3"/>
    <property type="match status" value="1"/>
</dbReference>
<dbReference type="PRINTS" id="PR00420">
    <property type="entry name" value="RNGMNOXGNASE"/>
</dbReference>
<organism evidence="7 8">
    <name type="scientific">Aspergillus nanangensis</name>
    <dbReference type="NCBI Taxonomy" id="2582783"/>
    <lineage>
        <taxon>Eukaryota</taxon>
        <taxon>Fungi</taxon>
        <taxon>Dikarya</taxon>
        <taxon>Ascomycota</taxon>
        <taxon>Pezizomycotina</taxon>
        <taxon>Eurotiomycetes</taxon>
        <taxon>Eurotiomycetidae</taxon>
        <taxon>Eurotiales</taxon>
        <taxon>Aspergillaceae</taxon>
        <taxon>Aspergillus</taxon>
        <taxon>Aspergillus subgen. Circumdati</taxon>
    </lineage>
</organism>
<dbReference type="InterPro" id="IPR002938">
    <property type="entry name" value="FAD-bd"/>
</dbReference>
<evidence type="ECO:0000256" key="3">
    <source>
        <dbReference type="ARBA" id="ARBA00022827"/>
    </source>
</evidence>
<dbReference type="InterPro" id="IPR023375">
    <property type="entry name" value="ADC_dom_sf"/>
</dbReference>
<protein>
    <recommendedName>
        <fullName evidence="6">FAD-binding domain-containing protein</fullName>
    </recommendedName>
</protein>
<evidence type="ECO:0000256" key="5">
    <source>
        <dbReference type="ARBA" id="ARBA00023033"/>
    </source>
</evidence>
<sequence length="642" mass="69721">MDTKATKGLHILIAGAGIGGLSAAIALRQAGHTVEIFESSRFATELGAAIHLPPNINGLLRRYGIKPEDFQCNDAEFVTLYDSQGNTTSSKDVRGLRDNYPFPWQLSHRIDLHETLKRHATSVDGPGTPAVIHLRSKVVDCDPAVPSLTLDNGQVIQGDLLIGADGSTLRRIIAQEDIAPEPSGGSAFRFLIPVSQVKANPETTHLVARPGELQFWDGQYRRLVIYPCRKNTELNFVCLHPDAESQGSTEGWDISGSREHLLKVYDEFAPAMKALLAMADPKSIKLWRLLDRKTLGTWIRGKSCLIGDAAHPFLPRELPLTTINCSGQRYADQGQGGAQAIEDGAALAALLPLGTTPGDIPSRLQLYMDCRHARATLVQNFSRQAAFKVSAKDKVGGTSTDPLEFMKINFGHDAYDHASNMLLKATGTSSLSTSFGLTSLSQAHQALLPGPDSAVEFNFRTRRNYLETFLPSVNSRLAAPGGWARASWLISRSQQDNTLCEEPTPEKQISVALYISGITPTAGATEPAAISPVIFASDADFVLAGRERDLPLVLADICEERIGSRYRVTVRKMGRTFLELGSERRAGVANGGVEEHRQTEDWIEVAETPVGELEGRFAGLANVVGRLQGLEAKDVKLVKGGF</sequence>
<dbReference type="InterPro" id="IPR036188">
    <property type="entry name" value="FAD/NAD-bd_sf"/>
</dbReference>
<dbReference type="SUPFAM" id="SSF160104">
    <property type="entry name" value="Acetoacetate decarboxylase-like"/>
    <property type="match status" value="1"/>
</dbReference>
<proteinExistence type="inferred from homology"/>
<dbReference type="PANTHER" id="PTHR13789:SF261">
    <property type="entry name" value="HYDROXYLASE, PUTATIVE (AFU_ORTHOLOGUE AFUA_7G00590)-RELATED"/>
    <property type="match status" value="1"/>
</dbReference>
<feature type="domain" description="FAD-binding" evidence="6">
    <location>
        <begin position="11"/>
        <end position="315"/>
    </location>
</feature>
<comment type="caution">
    <text evidence="7">The sequence shown here is derived from an EMBL/GenBank/DDBJ whole genome shotgun (WGS) entry which is preliminary data.</text>
</comment>
<name>A0AAD4CTJ9_ASPNN</name>
<evidence type="ECO:0000313" key="8">
    <source>
        <dbReference type="Proteomes" id="UP001194746"/>
    </source>
</evidence>
<dbReference type="InterPro" id="IPR050493">
    <property type="entry name" value="FAD-dep_Monooxygenase_BioMet"/>
</dbReference>
<accession>A0AAD4CTJ9</accession>
<dbReference type="PANTHER" id="PTHR13789">
    <property type="entry name" value="MONOOXYGENASE"/>
    <property type="match status" value="1"/>
</dbReference>
<evidence type="ECO:0000256" key="1">
    <source>
        <dbReference type="ARBA" id="ARBA00007992"/>
    </source>
</evidence>
<keyword evidence="8" id="KW-1185">Reference proteome</keyword>
<dbReference type="SUPFAM" id="SSF51905">
    <property type="entry name" value="FAD/NAD(P)-binding domain"/>
    <property type="match status" value="1"/>
</dbReference>
<keyword evidence="5" id="KW-0503">Monooxygenase</keyword>
<dbReference type="GO" id="GO:0071949">
    <property type="term" value="F:FAD binding"/>
    <property type="evidence" value="ECO:0007669"/>
    <property type="project" value="InterPro"/>
</dbReference>
<keyword evidence="3" id="KW-0274">FAD</keyword>
<evidence type="ECO:0000256" key="4">
    <source>
        <dbReference type="ARBA" id="ARBA00023002"/>
    </source>
</evidence>
<dbReference type="AlphaFoldDB" id="A0AAD4CTJ9"/>